<protein>
    <recommendedName>
        <fullName evidence="3">HTH tetR-type domain-containing protein</fullName>
    </recommendedName>
</protein>
<keyword evidence="5" id="KW-1185">Reference proteome</keyword>
<dbReference type="RefSeq" id="WP_345733989.1">
    <property type="nucleotide sequence ID" value="NZ_JAAXPP010000016.1"/>
</dbReference>
<dbReference type="GO" id="GO:0003677">
    <property type="term" value="F:DNA binding"/>
    <property type="evidence" value="ECO:0007669"/>
    <property type="project" value="UniProtKB-UniRule"/>
</dbReference>
<keyword evidence="1 2" id="KW-0238">DNA-binding</keyword>
<reference evidence="4 5" key="1">
    <citation type="journal article" date="2015" name="Genome Announc.">
        <title>Expanding the biotechnology potential of lactobacilli through comparative genomics of 213 strains and associated genera.</title>
        <authorList>
            <person name="Sun Z."/>
            <person name="Harris H.M."/>
            <person name="McCann A."/>
            <person name="Guo C."/>
            <person name="Argimon S."/>
            <person name="Zhang W."/>
            <person name="Yang X."/>
            <person name="Jeffery I.B."/>
            <person name="Cooney J.C."/>
            <person name="Kagawa T.F."/>
            <person name="Liu W."/>
            <person name="Song Y."/>
            <person name="Salvetti E."/>
            <person name="Wrobel A."/>
            <person name="Rasinkangas P."/>
            <person name="Parkhill J."/>
            <person name="Rea M.C."/>
            <person name="O'Sullivan O."/>
            <person name="Ritari J."/>
            <person name="Douillard F.P."/>
            <person name="Paul Ross R."/>
            <person name="Yang R."/>
            <person name="Briner A.E."/>
            <person name="Felis G.E."/>
            <person name="de Vos W.M."/>
            <person name="Barrangou R."/>
            <person name="Klaenhammer T.R."/>
            <person name="Caufield P.W."/>
            <person name="Cui Y."/>
            <person name="Zhang H."/>
            <person name="O'Toole P.W."/>
        </authorList>
    </citation>
    <scope>NUCLEOTIDE SEQUENCE [LARGE SCALE GENOMIC DNA]</scope>
    <source>
        <strain evidence="4 5">DSM 23026</strain>
    </source>
</reference>
<dbReference type="PANTHER" id="PTHR43479">
    <property type="entry name" value="ACREF/ENVCD OPERON REPRESSOR-RELATED"/>
    <property type="match status" value="1"/>
</dbReference>
<organism evidence="4 5">
    <name type="scientific">Pediococcus argentinicus</name>
    <dbReference type="NCBI Taxonomy" id="480391"/>
    <lineage>
        <taxon>Bacteria</taxon>
        <taxon>Bacillati</taxon>
        <taxon>Bacillota</taxon>
        <taxon>Bacilli</taxon>
        <taxon>Lactobacillales</taxon>
        <taxon>Lactobacillaceae</taxon>
        <taxon>Pediococcus</taxon>
    </lineage>
</organism>
<feature type="DNA-binding region" description="H-T-H motif" evidence="2">
    <location>
        <begin position="79"/>
        <end position="98"/>
    </location>
</feature>
<dbReference type="InterPro" id="IPR009057">
    <property type="entry name" value="Homeodomain-like_sf"/>
</dbReference>
<evidence type="ECO:0000313" key="4">
    <source>
        <dbReference type="EMBL" id="KRO22099.1"/>
    </source>
</evidence>
<feature type="domain" description="HTH tetR-type" evidence="3">
    <location>
        <begin position="56"/>
        <end position="116"/>
    </location>
</feature>
<evidence type="ECO:0000256" key="2">
    <source>
        <dbReference type="PROSITE-ProRule" id="PRU00335"/>
    </source>
</evidence>
<evidence type="ECO:0000313" key="5">
    <source>
        <dbReference type="Proteomes" id="UP000051249"/>
    </source>
</evidence>
<gene>
    <name evidence="4" type="ORF">IV88_GL001287</name>
</gene>
<dbReference type="InterPro" id="IPR039532">
    <property type="entry name" value="TetR_C_Firmicutes"/>
</dbReference>
<dbReference type="InterPro" id="IPR050624">
    <property type="entry name" value="HTH-type_Tx_Regulator"/>
</dbReference>
<dbReference type="AlphaFoldDB" id="A0A0R2NER7"/>
<accession>A0A0R2NER7</accession>
<name>A0A0R2NER7_9LACO</name>
<dbReference type="PATRIC" id="fig|480391.4.peg.1307"/>
<sequence length="231" mass="27050">MFSYSNSSLNLGRYSCNVLMLSSIMHLLIENNGIAGRRYKGWNIVMDTNYNQEQKNLSRESIVTALIEVMKYKNFEDISITEIARRAGVSRMAFYRNYSSMTDVIAERLDSMYQEYSQLLVQSDISNYEITRLFFYYFRQHREFITVIFKAKLTYLMLDSMIDFMNDFSNYLICNIEGTDKADKYNIRFVAGGFLNVLMLWMENGMQESDEEMSEIIGNRLSSHISGVKNI</sequence>
<dbReference type="PANTHER" id="PTHR43479:SF11">
    <property type="entry name" value="ACREF_ENVCD OPERON REPRESSOR-RELATED"/>
    <property type="match status" value="1"/>
</dbReference>
<dbReference type="Pfam" id="PF14278">
    <property type="entry name" value="TetR_C_8"/>
    <property type="match status" value="1"/>
</dbReference>
<dbReference type="PROSITE" id="PS50977">
    <property type="entry name" value="HTH_TETR_2"/>
    <property type="match status" value="1"/>
</dbReference>
<dbReference type="EMBL" id="JQCQ01000041">
    <property type="protein sequence ID" value="KRO22099.1"/>
    <property type="molecule type" value="Genomic_DNA"/>
</dbReference>
<dbReference type="SUPFAM" id="SSF46689">
    <property type="entry name" value="Homeodomain-like"/>
    <property type="match status" value="1"/>
</dbReference>
<evidence type="ECO:0000256" key="1">
    <source>
        <dbReference type="ARBA" id="ARBA00023125"/>
    </source>
</evidence>
<dbReference type="Proteomes" id="UP000051249">
    <property type="component" value="Unassembled WGS sequence"/>
</dbReference>
<evidence type="ECO:0000259" key="3">
    <source>
        <dbReference type="PROSITE" id="PS50977"/>
    </source>
</evidence>
<dbReference type="Pfam" id="PF00440">
    <property type="entry name" value="TetR_N"/>
    <property type="match status" value="1"/>
</dbReference>
<dbReference type="InterPro" id="IPR001647">
    <property type="entry name" value="HTH_TetR"/>
</dbReference>
<dbReference type="Gene3D" id="1.10.357.10">
    <property type="entry name" value="Tetracycline Repressor, domain 2"/>
    <property type="match status" value="1"/>
</dbReference>
<comment type="caution">
    <text evidence="4">The sequence shown here is derived from an EMBL/GenBank/DDBJ whole genome shotgun (WGS) entry which is preliminary data.</text>
</comment>
<proteinExistence type="predicted"/>